<evidence type="ECO:0000313" key="1">
    <source>
        <dbReference type="Proteomes" id="UP000887576"/>
    </source>
</evidence>
<reference evidence="2" key="1">
    <citation type="submission" date="2022-11" db="UniProtKB">
        <authorList>
            <consortium name="WormBaseParasite"/>
        </authorList>
    </citation>
    <scope>IDENTIFICATION</scope>
</reference>
<dbReference type="WBParaSite" id="JU765_v2.g10636.t1">
    <property type="protein sequence ID" value="JU765_v2.g10636.t1"/>
    <property type="gene ID" value="JU765_v2.g10636"/>
</dbReference>
<evidence type="ECO:0000313" key="2">
    <source>
        <dbReference type="WBParaSite" id="JU765_v2.g10636.t1"/>
    </source>
</evidence>
<proteinExistence type="predicted"/>
<dbReference type="Proteomes" id="UP000887576">
    <property type="component" value="Unplaced"/>
</dbReference>
<sequence length="329" mass="36821">MKGCVSGLPIGLEGCHYAGQAESIHCYCSGDKCNNKLSMEFYVPKLLPSVECCECSESHGDECLEKNCKRTCKGNYCLIDFDGVEQGCGLGIPRLQSFMRMNDYASFQGQTTCARYEATMSTVVHGCICTEPSGFCNEINKTRTYQLEKVIHRRSDDQNYCYSLHEKSKQPFTKEVFKKSDTCEGHYCFISLTTSELVVESATFEQNEEDQSTFIGMSRPRFEIMAGCLKVDDDKKVSIGCTSEYSTNSTDVISKHCICESHLCNYFHILDGMEDSSGRQIVRPKSKVGSIAILEDASKAKTSSANFINSSIYNLLIIFMVIWGNNRVL</sequence>
<protein>
    <submittedName>
        <fullName evidence="2">Uncharacterized protein</fullName>
    </submittedName>
</protein>
<name>A0AC34PWI4_9BILA</name>
<organism evidence="1 2">
    <name type="scientific">Panagrolaimus sp. JU765</name>
    <dbReference type="NCBI Taxonomy" id="591449"/>
    <lineage>
        <taxon>Eukaryota</taxon>
        <taxon>Metazoa</taxon>
        <taxon>Ecdysozoa</taxon>
        <taxon>Nematoda</taxon>
        <taxon>Chromadorea</taxon>
        <taxon>Rhabditida</taxon>
        <taxon>Tylenchina</taxon>
        <taxon>Panagrolaimomorpha</taxon>
        <taxon>Panagrolaimoidea</taxon>
        <taxon>Panagrolaimidae</taxon>
        <taxon>Panagrolaimus</taxon>
    </lineage>
</organism>
<accession>A0AC34PWI4</accession>